<dbReference type="FunCoup" id="A0A3N4LLT9">
    <property type="interactions" value="261"/>
</dbReference>
<evidence type="ECO:0000256" key="4">
    <source>
        <dbReference type="ARBA" id="ARBA00023235"/>
    </source>
</evidence>
<organism evidence="8 9">
    <name type="scientific">Terfezia boudieri ATCC MYA-4762</name>
    <dbReference type="NCBI Taxonomy" id="1051890"/>
    <lineage>
        <taxon>Eukaryota</taxon>
        <taxon>Fungi</taxon>
        <taxon>Dikarya</taxon>
        <taxon>Ascomycota</taxon>
        <taxon>Pezizomycotina</taxon>
        <taxon>Pezizomycetes</taxon>
        <taxon>Pezizales</taxon>
        <taxon>Pezizaceae</taxon>
        <taxon>Terfezia</taxon>
    </lineage>
</organism>
<evidence type="ECO:0000313" key="9">
    <source>
        <dbReference type="Proteomes" id="UP000267821"/>
    </source>
</evidence>
<evidence type="ECO:0000313" key="8">
    <source>
        <dbReference type="EMBL" id="RPB21641.1"/>
    </source>
</evidence>
<name>A0A3N4LLT9_9PEZI</name>
<comment type="similarity">
    <text evidence="2 5">Belongs to the glucose-6-phosphate 1-epimerase family.</text>
</comment>
<dbReference type="AlphaFoldDB" id="A0A3N4LLT9"/>
<reference evidence="8 9" key="1">
    <citation type="journal article" date="2018" name="Nat. Ecol. Evol.">
        <title>Pezizomycetes genomes reveal the molecular basis of ectomycorrhizal truffle lifestyle.</title>
        <authorList>
            <person name="Murat C."/>
            <person name="Payen T."/>
            <person name="Noel B."/>
            <person name="Kuo A."/>
            <person name="Morin E."/>
            <person name="Chen J."/>
            <person name="Kohler A."/>
            <person name="Krizsan K."/>
            <person name="Balestrini R."/>
            <person name="Da Silva C."/>
            <person name="Montanini B."/>
            <person name="Hainaut M."/>
            <person name="Levati E."/>
            <person name="Barry K.W."/>
            <person name="Belfiori B."/>
            <person name="Cichocki N."/>
            <person name="Clum A."/>
            <person name="Dockter R.B."/>
            <person name="Fauchery L."/>
            <person name="Guy J."/>
            <person name="Iotti M."/>
            <person name="Le Tacon F."/>
            <person name="Lindquist E.A."/>
            <person name="Lipzen A."/>
            <person name="Malagnac F."/>
            <person name="Mello A."/>
            <person name="Molinier V."/>
            <person name="Miyauchi S."/>
            <person name="Poulain J."/>
            <person name="Riccioni C."/>
            <person name="Rubini A."/>
            <person name="Sitrit Y."/>
            <person name="Splivallo R."/>
            <person name="Traeger S."/>
            <person name="Wang M."/>
            <person name="Zifcakova L."/>
            <person name="Wipf D."/>
            <person name="Zambonelli A."/>
            <person name="Paolocci F."/>
            <person name="Nowrousian M."/>
            <person name="Ottonello S."/>
            <person name="Baldrian P."/>
            <person name="Spatafora J.W."/>
            <person name="Henrissat B."/>
            <person name="Nagy L.G."/>
            <person name="Aury J.M."/>
            <person name="Wincker P."/>
            <person name="Grigoriev I.V."/>
            <person name="Bonfante P."/>
            <person name="Martin F.M."/>
        </authorList>
    </citation>
    <scope>NUCLEOTIDE SEQUENCE [LARGE SCALE GENOMIC DNA]</scope>
    <source>
        <strain evidence="8 9">ATCC MYA-4762</strain>
    </source>
</reference>
<dbReference type="InParanoid" id="A0A3N4LLT9"/>
<feature type="binding site" evidence="7">
    <location>
        <position position="75"/>
    </location>
    <ligand>
        <name>substrate</name>
    </ligand>
</feature>
<dbReference type="SUPFAM" id="SSF74650">
    <property type="entry name" value="Galactose mutarotase-like"/>
    <property type="match status" value="1"/>
</dbReference>
<feature type="binding site" evidence="7">
    <location>
        <position position="103"/>
    </location>
    <ligand>
        <name>substrate</name>
    </ligand>
</feature>
<dbReference type="PIRSF" id="PIRSF016020">
    <property type="entry name" value="PHexose_mutarotase"/>
    <property type="match status" value="1"/>
</dbReference>
<comment type="catalytic activity">
    <reaction evidence="1">
        <text>alpha-D-glucose 6-phosphate = beta-D-glucose 6-phosphate</text>
        <dbReference type="Rhea" id="RHEA:16249"/>
        <dbReference type="ChEBI" id="CHEBI:58225"/>
        <dbReference type="ChEBI" id="CHEBI:58247"/>
        <dbReference type="EC" id="5.1.3.15"/>
    </reaction>
</comment>
<comment type="function">
    <text evidence="5">Catalyzes the interconversion between the alpha and beta anomers from at least three hexose 6-phosphate sugars (Glc6P, Gal6P, and Man6P).</text>
</comment>
<dbReference type="InterPro" id="IPR025532">
    <property type="entry name" value="G6P_1-epimerase"/>
</dbReference>
<dbReference type="EC" id="5.1.3.15" evidence="3 5"/>
<dbReference type="OrthoDB" id="1659429at2759"/>
<dbReference type="STRING" id="1051890.A0A3N4LLT9"/>
<dbReference type="InterPro" id="IPR011013">
    <property type="entry name" value="Gal_mutarotase_sf_dom"/>
</dbReference>
<gene>
    <name evidence="8" type="ORF">L211DRAFT_790180</name>
</gene>
<dbReference type="GO" id="GO:0005975">
    <property type="term" value="P:carbohydrate metabolic process"/>
    <property type="evidence" value="ECO:0007669"/>
    <property type="project" value="InterPro"/>
</dbReference>
<accession>A0A3N4LLT9</accession>
<evidence type="ECO:0000256" key="7">
    <source>
        <dbReference type="PIRSR" id="PIRSR016020-2"/>
    </source>
</evidence>
<feature type="active site" evidence="6">
    <location>
        <position position="279"/>
    </location>
</feature>
<evidence type="ECO:0000256" key="3">
    <source>
        <dbReference type="ARBA" id="ARBA00012083"/>
    </source>
</evidence>
<proteinExistence type="inferred from homology"/>
<dbReference type="PANTHER" id="PTHR11122:SF13">
    <property type="entry name" value="GLUCOSE-6-PHOSPHATE 1-EPIMERASE"/>
    <property type="match status" value="1"/>
</dbReference>
<dbReference type="Pfam" id="PF01263">
    <property type="entry name" value="Aldose_epim"/>
    <property type="match status" value="1"/>
</dbReference>
<evidence type="ECO:0000256" key="5">
    <source>
        <dbReference type="PIRNR" id="PIRNR016020"/>
    </source>
</evidence>
<dbReference type="Proteomes" id="UP000267821">
    <property type="component" value="Unassembled WGS sequence"/>
</dbReference>
<sequence>MVERSHKPAAINAASGQEDTAIVIADSDKVTLKLQTGESVEILLYGATIVSWKSGGEEKLWISESAKLDGSKAVRGGVPLVFPVFGKHDDPSVTELPQHGFARVSKWEFLGKTSNSPTNIQVDLGLSPSQVPQELREKWNNPFGLIYSVNLSQTSIETKMLVRNEGTESFKFHVLFHTYFKVPDVTKVKVVGLNGLGFKDKVASALNEVNSHFTLSGEVDRVYHKAPRSVIIEDDKQVRFHVESANLEDVVVWNPWANGTPKIVDFDPKDGWKNMLCVETGSVANFQSLEAGSVWEGGQVITATDSL</sequence>
<dbReference type="InterPro" id="IPR008183">
    <property type="entry name" value="Aldose_1/G6P_1-epimerase"/>
</dbReference>
<evidence type="ECO:0000256" key="1">
    <source>
        <dbReference type="ARBA" id="ARBA00001096"/>
    </source>
</evidence>
<keyword evidence="9" id="KW-1185">Reference proteome</keyword>
<evidence type="ECO:0000256" key="6">
    <source>
        <dbReference type="PIRSR" id="PIRSR016020-1"/>
    </source>
</evidence>
<dbReference type="GO" id="GO:0005737">
    <property type="term" value="C:cytoplasm"/>
    <property type="evidence" value="ECO:0007669"/>
    <property type="project" value="TreeGrafter"/>
</dbReference>
<protein>
    <recommendedName>
        <fullName evidence="3 5">Glucose-6-phosphate 1-epimerase</fullName>
        <ecNumber evidence="3 5">5.1.3.15</ecNumber>
    </recommendedName>
</protein>
<dbReference type="InterPro" id="IPR014718">
    <property type="entry name" value="GH-type_carb-bd"/>
</dbReference>
<dbReference type="GO" id="GO:0047938">
    <property type="term" value="F:glucose-6-phosphate 1-epimerase activity"/>
    <property type="evidence" value="ECO:0007669"/>
    <property type="project" value="UniProtKB-UniRule"/>
</dbReference>
<feature type="binding site" evidence="7">
    <location>
        <position position="98"/>
    </location>
    <ligand>
        <name>substrate</name>
    </ligand>
</feature>
<evidence type="ECO:0000256" key="2">
    <source>
        <dbReference type="ARBA" id="ARBA00005866"/>
    </source>
</evidence>
<dbReference type="PANTHER" id="PTHR11122">
    <property type="entry name" value="APOSPORY-ASSOCIATED PROTEIN C-RELATED"/>
    <property type="match status" value="1"/>
</dbReference>
<dbReference type="EMBL" id="ML121558">
    <property type="protein sequence ID" value="RPB21641.1"/>
    <property type="molecule type" value="Genomic_DNA"/>
</dbReference>
<feature type="active site" evidence="6">
    <location>
        <position position="177"/>
    </location>
</feature>
<keyword evidence="4 5" id="KW-0413">Isomerase</keyword>
<dbReference type="GO" id="GO:0030246">
    <property type="term" value="F:carbohydrate binding"/>
    <property type="evidence" value="ECO:0007669"/>
    <property type="project" value="UniProtKB-UniRule"/>
</dbReference>
<dbReference type="Gene3D" id="2.70.98.10">
    <property type="match status" value="1"/>
</dbReference>
<dbReference type="CDD" id="cd09020">
    <property type="entry name" value="D-hex-6-P-epi_like"/>
    <property type="match status" value="1"/>
</dbReference>